<comment type="subcellular location">
    <subcellularLocation>
        <location evidence="5">Cytoplasm</location>
    </subcellularLocation>
</comment>
<evidence type="ECO:0000256" key="3">
    <source>
        <dbReference type="ARBA" id="ARBA00022552"/>
    </source>
</evidence>
<dbReference type="PANTHER" id="PTHR33692:SF1">
    <property type="entry name" value="RIBOSOME MATURATION FACTOR RIMM"/>
    <property type="match status" value="1"/>
</dbReference>
<dbReference type="NCBIfam" id="TIGR02273">
    <property type="entry name" value="16S_RimM"/>
    <property type="match status" value="1"/>
</dbReference>
<feature type="domain" description="RimM N-terminal" evidence="7">
    <location>
        <begin position="7"/>
        <end position="92"/>
    </location>
</feature>
<dbReference type="GO" id="GO:0005840">
    <property type="term" value="C:ribosome"/>
    <property type="evidence" value="ECO:0007669"/>
    <property type="project" value="InterPro"/>
</dbReference>
<proteinExistence type="inferred from homology"/>
<organism evidence="9 10">
    <name type="scientific">Limnoraphis robusta CS-951</name>
    <dbReference type="NCBI Taxonomy" id="1637645"/>
    <lineage>
        <taxon>Bacteria</taxon>
        <taxon>Bacillati</taxon>
        <taxon>Cyanobacteriota</taxon>
        <taxon>Cyanophyceae</taxon>
        <taxon>Oscillatoriophycideae</taxon>
        <taxon>Oscillatoriales</taxon>
        <taxon>Sirenicapillariaceae</taxon>
        <taxon>Limnoraphis</taxon>
    </lineage>
</organism>
<evidence type="ECO:0000256" key="2">
    <source>
        <dbReference type="ARBA" id="ARBA00022517"/>
    </source>
</evidence>
<feature type="region of interest" description="Disordered" evidence="6">
    <location>
        <begin position="145"/>
        <end position="171"/>
    </location>
</feature>
<dbReference type="InterPro" id="IPR056792">
    <property type="entry name" value="PRC_RimM"/>
</dbReference>
<dbReference type="PATRIC" id="fig|1637645.4.peg.5413"/>
<dbReference type="InterPro" id="IPR011033">
    <property type="entry name" value="PRC_barrel-like_sf"/>
</dbReference>
<comment type="domain">
    <text evidence="5">The PRC barrel domain binds ribosomal protein uS19.</text>
</comment>
<dbReference type="HAMAP" id="MF_00014">
    <property type="entry name" value="Ribosome_mat_RimM"/>
    <property type="match status" value="1"/>
</dbReference>
<dbReference type="EMBL" id="LATL02000273">
    <property type="protein sequence ID" value="KKD35981.1"/>
    <property type="molecule type" value="Genomic_DNA"/>
</dbReference>
<dbReference type="GO" id="GO:0006364">
    <property type="term" value="P:rRNA processing"/>
    <property type="evidence" value="ECO:0007669"/>
    <property type="project" value="UniProtKB-UniRule"/>
</dbReference>
<dbReference type="GO" id="GO:0042274">
    <property type="term" value="P:ribosomal small subunit biogenesis"/>
    <property type="evidence" value="ECO:0007669"/>
    <property type="project" value="UniProtKB-UniRule"/>
</dbReference>
<evidence type="ECO:0000259" key="7">
    <source>
        <dbReference type="Pfam" id="PF01782"/>
    </source>
</evidence>
<dbReference type="InterPro" id="IPR036976">
    <property type="entry name" value="RimM_N_sf"/>
</dbReference>
<keyword evidence="4 5" id="KW-0143">Chaperone</keyword>
<dbReference type="RefSeq" id="WP_046280781.1">
    <property type="nucleotide sequence ID" value="NZ_LATL02000273.1"/>
</dbReference>
<dbReference type="OrthoDB" id="9810331at2"/>
<dbReference type="InterPro" id="IPR002676">
    <property type="entry name" value="RimM_N"/>
</dbReference>
<evidence type="ECO:0000256" key="4">
    <source>
        <dbReference type="ARBA" id="ARBA00023186"/>
    </source>
</evidence>
<comment type="caution">
    <text evidence="9">The sequence shown here is derived from an EMBL/GenBank/DDBJ whole genome shotgun (WGS) entry which is preliminary data.</text>
</comment>
<name>A0A0F5YAJ3_9CYAN</name>
<keyword evidence="1 5" id="KW-0963">Cytoplasm</keyword>
<dbReference type="InterPro" id="IPR011961">
    <property type="entry name" value="RimM"/>
</dbReference>
<dbReference type="SUPFAM" id="SSF50346">
    <property type="entry name" value="PRC-barrel domain"/>
    <property type="match status" value="1"/>
</dbReference>
<sequence>MSEWIEIGKIVAAQGLYGEVRVNPNTDFPERFLEPGTRWLLQPGQSEPQPIELLGGRLIPGKSLYVVEFEGIENREQAEALRDSTLFVSKSDRPHLEENEFYLEDLIGLKVFNQLNEEVIGVVISLVPAGNDLLEVELYPSAVETSETLEENSDSLSSDEPSTPRKKRPSKPKTVLIPFVEEIVPVVDVEKGRVEITPPVGLID</sequence>
<dbReference type="AlphaFoldDB" id="A0A0F5YAJ3"/>
<dbReference type="PANTHER" id="PTHR33692">
    <property type="entry name" value="RIBOSOME MATURATION FACTOR RIMM"/>
    <property type="match status" value="1"/>
</dbReference>
<dbReference type="InterPro" id="IPR009000">
    <property type="entry name" value="Transl_B-barrel_sf"/>
</dbReference>
<keyword evidence="2 5" id="KW-0690">Ribosome biogenesis</keyword>
<protein>
    <recommendedName>
        <fullName evidence="5">Ribosome maturation factor RimM</fullName>
    </recommendedName>
</protein>
<evidence type="ECO:0000256" key="1">
    <source>
        <dbReference type="ARBA" id="ARBA00022490"/>
    </source>
</evidence>
<dbReference type="Proteomes" id="UP000033607">
    <property type="component" value="Unassembled WGS sequence"/>
</dbReference>
<evidence type="ECO:0000313" key="9">
    <source>
        <dbReference type="EMBL" id="KKD35981.1"/>
    </source>
</evidence>
<dbReference type="GO" id="GO:0043022">
    <property type="term" value="F:ribosome binding"/>
    <property type="evidence" value="ECO:0007669"/>
    <property type="project" value="InterPro"/>
</dbReference>
<dbReference type="Pfam" id="PF01782">
    <property type="entry name" value="RimM"/>
    <property type="match status" value="1"/>
</dbReference>
<comment type="function">
    <text evidence="5">An accessory protein needed during the final step in the assembly of 30S ribosomal subunit, possibly for assembly of the head region. Essential for efficient processing of 16S rRNA. May be needed both before and after RbfA during the maturation of 16S rRNA. It has affinity for free ribosomal 30S subunits but not for 70S ribosomes.</text>
</comment>
<dbReference type="GO" id="GO:0005737">
    <property type="term" value="C:cytoplasm"/>
    <property type="evidence" value="ECO:0007669"/>
    <property type="project" value="UniProtKB-SubCell"/>
</dbReference>
<accession>A0A0F5YAJ3</accession>
<reference evidence="9 10" key="1">
    <citation type="submission" date="2015-06" db="EMBL/GenBank/DDBJ databases">
        <title>Draft genome assembly of filamentous brackish cyanobacterium Limnoraphis robusta strain CS-951.</title>
        <authorList>
            <person name="Willis A."/>
            <person name="Parks M."/>
            <person name="Burford M.A."/>
        </authorList>
    </citation>
    <scope>NUCLEOTIDE SEQUENCE [LARGE SCALE GENOMIC DNA]</scope>
    <source>
        <strain evidence="9 10">CS-951</strain>
    </source>
</reference>
<evidence type="ECO:0000259" key="8">
    <source>
        <dbReference type="Pfam" id="PF24986"/>
    </source>
</evidence>
<gene>
    <name evidence="5" type="primary">rimM</name>
    <name evidence="9" type="ORF">WN50_22225</name>
</gene>
<feature type="domain" description="Ribosome maturation factor RimM PRC barrel" evidence="8">
    <location>
        <begin position="104"/>
        <end position="202"/>
    </location>
</feature>
<dbReference type="Pfam" id="PF24986">
    <property type="entry name" value="PRC_RimM"/>
    <property type="match status" value="1"/>
</dbReference>
<keyword evidence="3 5" id="KW-0698">rRNA processing</keyword>
<evidence type="ECO:0000256" key="6">
    <source>
        <dbReference type="SAM" id="MobiDB-lite"/>
    </source>
</evidence>
<dbReference type="Gene3D" id="2.40.30.60">
    <property type="entry name" value="RimM"/>
    <property type="match status" value="1"/>
</dbReference>
<evidence type="ECO:0000313" key="10">
    <source>
        <dbReference type="Proteomes" id="UP000033607"/>
    </source>
</evidence>
<dbReference type="SUPFAM" id="SSF50447">
    <property type="entry name" value="Translation proteins"/>
    <property type="match status" value="1"/>
</dbReference>
<comment type="similarity">
    <text evidence="5">Belongs to the RimM family.</text>
</comment>
<comment type="subunit">
    <text evidence="5">Binds ribosomal protein uS19.</text>
</comment>
<dbReference type="Gene3D" id="2.30.30.240">
    <property type="entry name" value="PRC-barrel domain"/>
    <property type="match status" value="1"/>
</dbReference>
<evidence type="ECO:0000256" key="5">
    <source>
        <dbReference type="HAMAP-Rule" id="MF_00014"/>
    </source>
</evidence>